<dbReference type="PRINTS" id="PR00114">
    <property type="entry name" value="STPHPHTASE"/>
</dbReference>
<comment type="cofactor">
    <cofactor evidence="1">
        <name>Mn(2+)</name>
        <dbReference type="ChEBI" id="CHEBI:29035"/>
    </cofactor>
</comment>
<evidence type="ECO:0000313" key="10">
    <source>
        <dbReference type="EMBL" id="KAF7732498.1"/>
    </source>
</evidence>
<feature type="region of interest" description="Disordered" evidence="8">
    <location>
        <begin position="1"/>
        <end position="41"/>
    </location>
</feature>
<evidence type="ECO:0000256" key="5">
    <source>
        <dbReference type="ARBA" id="ARBA00023211"/>
    </source>
</evidence>
<feature type="compositionally biased region" description="Low complexity" evidence="8">
    <location>
        <begin position="18"/>
        <end position="29"/>
    </location>
</feature>
<name>A0A8H7BTP0_9FUNG</name>
<dbReference type="InterPro" id="IPR050341">
    <property type="entry name" value="PP1_catalytic_subunit"/>
</dbReference>
<keyword evidence="3 7" id="KW-0378">Hydrolase</keyword>
<dbReference type="OrthoDB" id="1930084at2759"/>
<dbReference type="EC" id="3.1.3.16" evidence="7"/>
<feature type="compositionally biased region" description="Basic residues" evidence="8">
    <location>
        <begin position="1"/>
        <end position="17"/>
    </location>
</feature>
<evidence type="ECO:0000256" key="1">
    <source>
        <dbReference type="ARBA" id="ARBA00001936"/>
    </source>
</evidence>
<comment type="similarity">
    <text evidence="6">Belongs to the PPP phosphatase family. PP-Z subfamily.</text>
</comment>
<dbReference type="Pfam" id="PF16891">
    <property type="entry name" value="STPPase_N"/>
    <property type="match status" value="1"/>
</dbReference>
<feature type="region of interest" description="Disordered" evidence="8">
    <location>
        <begin position="397"/>
        <end position="424"/>
    </location>
</feature>
<dbReference type="PANTHER" id="PTHR11668:SF484">
    <property type="entry name" value="SERINE_THREONINE-PROTEIN PHOSPHATASE PP-Z1-RELATED"/>
    <property type="match status" value="1"/>
</dbReference>
<keyword evidence="5" id="KW-0464">Manganese</keyword>
<keyword evidence="2" id="KW-0479">Metal-binding</keyword>
<dbReference type="InterPro" id="IPR006186">
    <property type="entry name" value="Ser/Thr-sp_prot-phosphatase"/>
</dbReference>
<evidence type="ECO:0000256" key="7">
    <source>
        <dbReference type="RuleBase" id="RU004273"/>
    </source>
</evidence>
<dbReference type="Gene3D" id="3.60.21.10">
    <property type="match status" value="1"/>
</dbReference>
<keyword evidence="11" id="KW-1185">Reference proteome</keyword>
<organism evidence="10 11">
    <name type="scientific">Apophysomyces ossiformis</name>
    <dbReference type="NCBI Taxonomy" id="679940"/>
    <lineage>
        <taxon>Eukaryota</taxon>
        <taxon>Fungi</taxon>
        <taxon>Fungi incertae sedis</taxon>
        <taxon>Mucoromycota</taxon>
        <taxon>Mucoromycotina</taxon>
        <taxon>Mucoromycetes</taxon>
        <taxon>Mucorales</taxon>
        <taxon>Mucorineae</taxon>
        <taxon>Mucoraceae</taxon>
        <taxon>Apophysomyces</taxon>
    </lineage>
</organism>
<dbReference type="InterPro" id="IPR029052">
    <property type="entry name" value="Metallo-depent_PP-like"/>
</dbReference>
<dbReference type="Pfam" id="PF00149">
    <property type="entry name" value="Metallophos"/>
    <property type="match status" value="1"/>
</dbReference>
<sequence>MGNAHSKRSRSKTRKLQQQKQQQSPPSVVHPEHESSVSTANSISSILVSSVADDRRSPSPPLTEMDLHELTIASQNELTTTSIRSLNGPLDIDNCINRLLDSKLSKNVCLKQAEIIAICHMAREIFLSQPSLIELSPNVKIVGDVCREILQEFSLVHGQYTDLIRLFQMGGFPPDANYLFLGDYVDRGKQSLETMLLLMCYKIKYPENFFLLRGNHECANVTRVYGFYDECKRRCSVKIWKIFVDVFNTLPIAALVAGKIFCVHGGLSPSMKSMDDIRAIQRPIDVPDYGLLNDLLWSDPSDTAIEWEENERGVSYCFGKKIINEFLIKYDLDLVCRAHMVVEDGYEFFNDRTLVTVFSAPNYCGEFDNFGALMSVNEDLLCSFELLTPADHPFAQHRLDQTGRRSPPLETALPESEQEYGYAT</sequence>
<comment type="caution">
    <text evidence="10">The sequence shown here is derived from an EMBL/GenBank/DDBJ whole genome shotgun (WGS) entry which is preliminary data.</text>
</comment>
<dbReference type="AlphaFoldDB" id="A0A8H7BTP0"/>
<accession>A0A8H7BTP0</accession>
<dbReference type="GO" id="GO:0005634">
    <property type="term" value="C:nucleus"/>
    <property type="evidence" value="ECO:0007669"/>
    <property type="project" value="TreeGrafter"/>
</dbReference>
<proteinExistence type="inferred from homology"/>
<evidence type="ECO:0000256" key="3">
    <source>
        <dbReference type="ARBA" id="ARBA00022801"/>
    </source>
</evidence>
<dbReference type="GO" id="GO:0046872">
    <property type="term" value="F:metal ion binding"/>
    <property type="evidence" value="ECO:0007669"/>
    <property type="project" value="UniProtKB-KW"/>
</dbReference>
<protein>
    <recommendedName>
        <fullName evidence="7">Serine/threonine-protein phosphatase</fullName>
        <ecNumber evidence="7">3.1.3.16</ecNumber>
    </recommendedName>
</protein>
<evidence type="ECO:0000256" key="2">
    <source>
        <dbReference type="ARBA" id="ARBA00022723"/>
    </source>
</evidence>
<evidence type="ECO:0000256" key="6">
    <source>
        <dbReference type="ARBA" id="ARBA00029458"/>
    </source>
</evidence>
<evidence type="ECO:0000256" key="4">
    <source>
        <dbReference type="ARBA" id="ARBA00022912"/>
    </source>
</evidence>
<dbReference type="Proteomes" id="UP000605846">
    <property type="component" value="Unassembled WGS sequence"/>
</dbReference>
<dbReference type="PROSITE" id="PS00125">
    <property type="entry name" value="SER_THR_PHOSPHATASE"/>
    <property type="match status" value="1"/>
</dbReference>
<feature type="domain" description="Serine/threonine specific protein phosphatases" evidence="9">
    <location>
        <begin position="212"/>
        <end position="217"/>
    </location>
</feature>
<dbReference type="GO" id="GO:0004722">
    <property type="term" value="F:protein serine/threonine phosphatase activity"/>
    <property type="evidence" value="ECO:0007669"/>
    <property type="project" value="UniProtKB-EC"/>
</dbReference>
<dbReference type="PANTHER" id="PTHR11668">
    <property type="entry name" value="SERINE/THREONINE PROTEIN PHOSPHATASE"/>
    <property type="match status" value="1"/>
</dbReference>
<gene>
    <name evidence="10" type="primary">PPZ2</name>
    <name evidence="10" type="ORF">EC973_003244</name>
</gene>
<dbReference type="SUPFAM" id="SSF56300">
    <property type="entry name" value="Metallo-dependent phosphatases"/>
    <property type="match status" value="1"/>
</dbReference>
<evidence type="ECO:0000259" key="9">
    <source>
        <dbReference type="PROSITE" id="PS00125"/>
    </source>
</evidence>
<dbReference type="FunFam" id="3.60.21.10:FF:000006">
    <property type="entry name" value="Serine/threonine-protein phosphatase"/>
    <property type="match status" value="1"/>
</dbReference>
<evidence type="ECO:0000256" key="8">
    <source>
        <dbReference type="SAM" id="MobiDB-lite"/>
    </source>
</evidence>
<dbReference type="GO" id="GO:0005737">
    <property type="term" value="C:cytoplasm"/>
    <property type="evidence" value="ECO:0007669"/>
    <property type="project" value="TreeGrafter"/>
</dbReference>
<evidence type="ECO:0000313" key="11">
    <source>
        <dbReference type="Proteomes" id="UP000605846"/>
    </source>
</evidence>
<keyword evidence="4" id="KW-0904">Protein phosphatase</keyword>
<dbReference type="SMART" id="SM00156">
    <property type="entry name" value="PP2Ac"/>
    <property type="match status" value="1"/>
</dbReference>
<comment type="catalytic activity">
    <reaction evidence="7">
        <text>O-phospho-L-threonyl-[protein] + H2O = L-threonyl-[protein] + phosphate</text>
        <dbReference type="Rhea" id="RHEA:47004"/>
        <dbReference type="Rhea" id="RHEA-COMP:11060"/>
        <dbReference type="Rhea" id="RHEA-COMP:11605"/>
        <dbReference type="ChEBI" id="CHEBI:15377"/>
        <dbReference type="ChEBI" id="CHEBI:30013"/>
        <dbReference type="ChEBI" id="CHEBI:43474"/>
        <dbReference type="ChEBI" id="CHEBI:61977"/>
        <dbReference type="EC" id="3.1.3.16"/>
    </reaction>
</comment>
<dbReference type="InterPro" id="IPR031675">
    <property type="entry name" value="STPPase_N"/>
</dbReference>
<reference evidence="10" key="1">
    <citation type="submission" date="2020-01" db="EMBL/GenBank/DDBJ databases">
        <title>Genome Sequencing of Three Apophysomyces-Like Fungal Strains Confirms a Novel Fungal Genus in the Mucoromycota with divergent Burkholderia-like Endosymbiotic Bacteria.</title>
        <authorList>
            <person name="Stajich J.E."/>
            <person name="Macias A.M."/>
            <person name="Carter-House D."/>
            <person name="Lovett B."/>
            <person name="Kasson L.R."/>
            <person name="Berry K."/>
            <person name="Grigoriev I."/>
            <person name="Chang Y."/>
            <person name="Spatafora J."/>
            <person name="Kasson M.T."/>
        </authorList>
    </citation>
    <scope>NUCLEOTIDE SEQUENCE</scope>
    <source>
        <strain evidence="10">NRRL A-21654</strain>
    </source>
</reference>
<dbReference type="InterPro" id="IPR004843">
    <property type="entry name" value="Calcineurin-like_PHP"/>
</dbReference>
<dbReference type="EMBL" id="JABAYA010000002">
    <property type="protein sequence ID" value="KAF7732498.1"/>
    <property type="molecule type" value="Genomic_DNA"/>
</dbReference>